<dbReference type="Pfam" id="PF20600">
    <property type="entry name" value="ExoX-like_C"/>
    <property type="match status" value="1"/>
</dbReference>
<evidence type="ECO:0000313" key="2">
    <source>
        <dbReference type="EMBL" id="SEF44082.1"/>
    </source>
</evidence>
<proteinExistence type="predicted"/>
<evidence type="ECO:0000259" key="1">
    <source>
        <dbReference type="Pfam" id="PF20600"/>
    </source>
</evidence>
<keyword evidence="3" id="KW-1185">Reference proteome</keyword>
<reference evidence="2 3" key="1">
    <citation type="submission" date="2016-10" db="EMBL/GenBank/DDBJ databases">
        <authorList>
            <person name="Varghese N."/>
            <person name="Submissions S."/>
        </authorList>
    </citation>
    <scope>NUCLEOTIDE SEQUENCE [LARGE SCALE GENOMIC DNA]</scope>
    <source>
        <strain evidence="2 3">DSM 29073</strain>
    </source>
</reference>
<feature type="domain" description="Exodeoxyribonuclease X-like C-terminal" evidence="1">
    <location>
        <begin position="105"/>
        <end position="131"/>
    </location>
</feature>
<name>A0A8G2BTS8_9BACT</name>
<dbReference type="AlphaFoldDB" id="A0A8G2BTS8"/>
<sequence length="277" mass="32504">MNTKLPDISKEVEKLIFDKLETFNKGKITDKSCYYILVPNNKTLYYTLWFFNLNAVHHPSVYISNLELNAISSINKAIHMVANSFLPLYITDKTDSFFSHGDDIISFGKYRGHHLQDIYTIDPRYVCWLADKYEAQTKSEHRFKEIAVTYSQIYIDLYTRKKYKTPISSFVGTPGDKLTNLNLTITKVRIEDDPYKTRIENGSTYFYVDQLITAIDTDKNLFLFTYKAKEHSFESRVLSCYTHAYKVEEKIHLLSARILKHIEIRGIKYTKLGYIKF</sequence>
<gene>
    <name evidence="2" type="ORF">SAMN05444001_101205</name>
</gene>
<evidence type="ECO:0000313" key="3">
    <source>
        <dbReference type="Proteomes" id="UP000236725"/>
    </source>
</evidence>
<dbReference type="RefSeq" id="WP_103982166.1">
    <property type="nucleotide sequence ID" value="NZ_FNVS01000001.1"/>
</dbReference>
<comment type="caution">
    <text evidence="2">The sequence shown here is derived from an EMBL/GenBank/DDBJ whole genome shotgun (WGS) entry which is preliminary data.</text>
</comment>
<protein>
    <recommendedName>
        <fullName evidence="1">Exodeoxyribonuclease X-like C-terminal domain-containing protein</fullName>
    </recommendedName>
</protein>
<dbReference type="Proteomes" id="UP000236725">
    <property type="component" value="Unassembled WGS sequence"/>
</dbReference>
<accession>A0A8G2BTS8</accession>
<dbReference type="InterPro" id="IPR046768">
    <property type="entry name" value="ExoX-like_C"/>
</dbReference>
<dbReference type="EMBL" id="FNVS01000001">
    <property type="protein sequence ID" value="SEF44082.1"/>
    <property type="molecule type" value="Genomic_DNA"/>
</dbReference>
<organism evidence="2 3">
    <name type="scientific">Parabacteroides chinchillae</name>
    <dbReference type="NCBI Taxonomy" id="871327"/>
    <lineage>
        <taxon>Bacteria</taxon>
        <taxon>Pseudomonadati</taxon>
        <taxon>Bacteroidota</taxon>
        <taxon>Bacteroidia</taxon>
        <taxon>Bacteroidales</taxon>
        <taxon>Tannerellaceae</taxon>
        <taxon>Parabacteroides</taxon>
    </lineage>
</organism>